<dbReference type="SUPFAM" id="SSF52540">
    <property type="entry name" value="P-loop containing nucleoside triphosphate hydrolases"/>
    <property type="match status" value="1"/>
</dbReference>
<dbReference type="InterPro" id="IPR036627">
    <property type="entry name" value="CobW-likC_sf"/>
</dbReference>
<evidence type="ECO:0000259" key="7">
    <source>
        <dbReference type="SMART" id="SM00833"/>
    </source>
</evidence>
<comment type="caution">
    <text evidence="8">The sequence shown here is derived from an EMBL/GenBank/DDBJ whole genome shotgun (WGS) entry which is preliminary data.</text>
</comment>
<reference evidence="8 9" key="1">
    <citation type="journal article" date="2015" name="Antonie Van Leeuwenhoek">
        <title>Pseudooceanicola atlanticus gen. nov. sp. nov., isolated from surface seawater of the Atlantic Ocean and reclassification of Oceanicola batsensis, Oceanicola marinus, Oceanicola nitratireducens, Oceanicola nanhaiensis, Oceanicola antarcticus and Oceanicola flagellatus, as Pseudooceanicola batsensis comb. nov., Pseudooceanicola marinus comb. nov., Pseudooceanicola nitratireducens comb. nov., Pseudooceanicola nanhaiensis comb. nov., Pseudooceanicola antarcticus comb. nov., and Pseudooceanicola flagellatus comb. nov.</title>
        <authorList>
            <person name="Lai Q."/>
            <person name="Li G."/>
            <person name="Liu X."/>
            <person name="Du Y."/>
            <person name="Sun F."/>
            <person name="Shao Z."/>
        </authorList>
    </citation>
    <scope>NUCLEOTIDE SEQUENCE [LARGE SCALE GENOMIC DNA]</scope>
    <source>
        <strain evidence="8 9">22II-s11g</strain>
    </source>
</reference>
<dbReference type="Pfam" id="PF07683">
    <property type="entry name" value="CobW_C"/>
    <property type="match status" value="1"/>
</dbReference>
<comment type="similarity">
    <text evidence="4">Belongs to the SIMIBI class G3E GTPase family. ZNG1 subfamily.</text>
</comment>
<organism evidence="8 9">
    <name type="scientific">Pseudooceanicola atlanticus</name>
    <dbReference type="NCBI Taxonomy" id="1461694"/>
    <lineage>
        <taxon>Bacteria</taxon>
        <taxon>Pseudomonadati</taxon>
        <taxon>Pseudomonadota</taxon>
        <taxon>Alphaproteobacteria</taxon>
        <taxon>Rhodobacterales</taxon>
        <taxon>Paracoccaceae</taxon>
        <taxon>Pseudooceanicola</taxon>
    </lineage>
</organism>
<dbReference type="Pfam" id="PF02492">
    <property type="entry name" value="cobW"/>
    <property type="match status" value="1"/>
</dbReference>
<dbReference type="GO" id="GO:0005737">
    <property type="term" value="C:cytoplasm"/>
    <property type="evidence" value="ECO:0007669"/>
    <property type="project" value="TreeGrafter"/>
</dbReference>
<dbReference type="PANTHER" id="PTHR13748:SF62">
    <property type="entry name" value="COBW DOMAIN-CONTAINING PROTEIN"/>
    <property type="match status" value="1"/>
</dbReference>
<evidence type="ECO:0000256" key="5">
    <source>
        <dbReference type="ARBA" id="ARBA00045658"/>
    </source>
</evidence>
<evidence type="ECO:0000313" key="9">
    <source>
        <dbReference type="Proteomes" id="UP000030004"/>
    </source>
</evidence>
<proteinExistence type="inferred from homology"/>
<dbReference type="CDD" id="cd03112">
    <property type="entry name" value="CobW-like"/>
    <property type="match status" value="1"/>
</dbReference>
<dbReference type="EMBL" id="AQQX01000007">
    <property type="protein sequence ID" value="KGM47797.1"/>
    <property type="molecule type" value="Genomic_DNA"/>
</dbReference>
<evidence type="ECO:0000256" key="1">
    <source>
        <dbReference type="ARBA" id="ARBA00022741"/>
    </source>
</evidence>
<dbReference type="GO" id="GO:0000166">
    <property type="term" value="F:nucleotide binding"/>
    <property type="evidence" value="ECO:0007669"/>
    <property type="project" value="UniProtKB-KW"/>
</dbReference>
<dbReference type="Gene3D" id="3.30.1220.10">
    <property type="entry name" value="CobW-like, C-terminal domain"/>
    <property type="match status" value="1"/>
</dbReference>
<name>A0A0A0EF23_9RHOB</name>
<comment type="function">
    <text evidence="5">Zinc chaperone that directly transfers zinc cofactor to target proteins, thereby activating them. Zinc is transferred from the CXCC motif in the GTPase domain to the zinc binding site in target proteins in a process requiring GTP hydrolysis.</text>
</comment>
<sequence>MTVPILLVTGFLGAGKTTFINALLQDSAGLRIAAIVNDFGSINIDAALLETATDEVIGLKNGCICCSLQGDLLRTLRTVLREGEPDLIVIEASGVADPQGIMSALMDPVLWQAARLDTVLCLVDAEDVSRDIGRWEDPLWKSQVAGADIVQLSKVESCEGAVEALATRLHAMGKPAVFGQDGTTLAIRDLIGRAHPRSVSGAAPVIDSGRFATLEWTHDAPVSMPKFQRLIGTEAGVVRAKGFLSFHEKPGETLLFQLVGRRATLAPADRDQKGCGLVLIGEADAFDPEATRRRMDAALIEG</sequence>
<dbReference type="RefSeq" id="WP_043751225.1">
    <property type="nucleotide sequence ID" value="NZ_AQQX01000007.1"/>
</dbReference>
<dbReference type="InterPro" id="IPR003495">
    <property type="entry name" value="CobW/HypB/UreG_nucleotide-bd"/>
</dbReference>
<dbReference type="GO" id="GO:0016787">
    <property type="term" value="F:hydrolase activity"/>
    <property type="evidence" value="ECO:0007669"/>
    <property type="project" value="UniProtKB-KW"/>
</dbReference>
<dbReference type="SUPFAM" id="SSF90002">
    <property type="entry name" value="Hypothetical protein YjiA, C-terminal domain"/>
    <property type="match status" value="1"/>
</dbReference>
<evidence type="ECO:0000256" key="6">
    <source>
        <dbReference type="ARBA" id="ARBA00049117"/>
    </source>
</evidence>
<dbReference type="InterPro" id="IPR011629">
    <property type="entry name" value="CobW-like_C"/>
</dbReference>
<accession>A0A0A0EF23</accession>
<dbReference type="STRING" id="1461694.ATO9_15865"/>
<feature type="domain" description="CobW C-terminal" evidence="7">
    <location>
        <begin position="211"/>
        <end position="299"/>
    </location>
</feature>
<protein>
    <recommendedName>
        <fullName evidence="7">CobW C-terminal domain-containing protein</fullName>
    </recommendedName>
</protein>
<comment type="catalytic activity">
    <reaction evidence="6">
        <text>GTP + H2O = GDP + phosphate + H(+)</text>
        <dbReference type="Rhea" id="RHEA:19669"/>
        <dbReference type="ChEBI" id="CHEBI:15377"/>
        <dbReference type="ChEBI" id="CHEBI:15378"/>
        <dbReference type="ChEBI" id="CHEBI:37565"/>
        <dbReference type="ChEBI" id="CHEBI:43474"/>
        <dbReference type="ChEBI" id="CHEBI:58189"/>
    </reaction>
    <physiologicalReaction direction="left-to-right" evidence="6">
        <dbReference type="Rhea" id="RHEA:19670"/>
    </physiologicalReaction>
</comment>
<dbReference type="InterPro" id="IPR051316">
    <property type="entry name" value="Zinc-reg_GTPase_activator"/>
</dbReference>
<dbReference type="AlphaFoldDB" id="A0A0A0EF23"/>
<evidence type="ECO:0000256" key="4">
    <source>
        <dbReference type="ARBA" id="ARBA00034320"/>
    </source>
</evidence>
<dbReference type="Gene3D" id="3.40.50.300">
    <property type="entry name" value="P-loop containing nucleotide triphosphate hydrolases"/>
    <property type="match status" value="1"/>
</dbReference>
<evidence type="ECO:0000313" key="8">
    <source>
        <dbReference type="EMBL" id="KGM47797.1"/>
    </source>
</evidence>
<dbReference type="Proteomes" id="UP000030004">
    <property type="component" value="Unassembled WGS sequence"/>
</dbReference>
<keyword evidence="1" id="KW-0547">Nucleotide-binding</keyword>
<evidence type="ECO:0000256" key="3">
    <source>
        <dbReference type="ARBA" id="ARBA00023186"/>
    </source>
</evidence>
<dbReference type="eggNOG" id="COG0523">
    <property type="taxonomic scope" value="Bacteria"/>
</dbReference>
<evidence type="ECO:0000256" key="2">
    <source>
        <dbReference type="ARBA" id="ARBA00022801"/>
    </source>
</evidence>
<gene>
    <name evidence="8" type="ORF">ATO9_15865</name>
</gene>
<dbReference type="PANTHER" id="PTHR13748">
    <property type="entry name" value="COBW-RELATED"/>
    <property type="match status" value="1"/>
</dbReference>
<dbReference type="InterPro" id="IPR027417">
    <property type="entry name" value="P-loop_NTPase"/>
</dbReference>
<keyword evidence="9" id="KW-1185">Reference proteome</keyword>
<keyword evidence="2" id="KW-0378">Hydrolase</keyword>
<dbReference type="OrthoDB" id="9808822at2"/>
<dbReference type="SMART" id="SM00833">
    <property type="entry name" value="CobW_C"/>
    <property type="match status" value="1"/>
</dbReference>
<keyword evidence="3" id="KW-0143">Chaperone</keyword>